<accession>A0A1G5PGJ5</accession>
<dbReference type="RefSeq" id="WP_017638774.1">
    <property type="nucleotide sequence ID" value="NZ_CP102429.1"/>
</dbReference>
<proteinExistence type="predicted"/>
<dbReference type="OrthoDB" id="6883590at2"/>
<dbReference type="AlphaFoldDB" id="A0A178L9K8"/>
<accession>A0A178L9K8</accession>
<protein>
    <submittedName>
        <fullName evidence="1">Uncharacterized protein</fullName>
    </submittedName>
</protein>
<evidence type="ECO:0000313" key="2">
    <source>
        <dbReference type="EMBL" id="SCZ48635.1"/>
    </source>
</evidence>
<reference evidence="2" key="2">
    <citation type="submission" date="2016-10" db="EMBL/GenBank/DDBJ databases">
        <authorList>
            <person name="Varghese N."/>
            <person name="Submissions S."/>
        </authorList>
    </citation>
    <scope>NUCLEOTIDE SEQUENCE</scope>
    <source>
        <strain evidence="2">DSM 15758</strain>
    </source>
</reference>
<reference evidence="1 3" key="1">
    <citation type="submission" date="2016-04" db="EMBL/GenBank/DDBJ databases">
        <title>Draft Genome Sequences of Staphylococcus capitis Strain H36, S. capitis Strain H65, S. cohnii Strain H62, S. hominis Strain H69, Mycobacterium iranicum Strain H39, Plantibacter sp. Strain H53, Pseudomonas oryzihabitans Strain H72, and Microbacterium sp. Strain H83, isolated from residential settings.</title>
        <authorList>
            <person name="Lymperopoulou D."/>
            <person name="Adams R.I."/>
            <person name="Lindow S."/>
            <person name="Coil D.A."/>
            <person name="Jospin G."/>
            <person name="Eisen J.A."/>
        </authorList>
    </citation>
    <scope>NUCLEOTIDE SEQUENCE [LARGE SCALE GENOMIC DNA]</scope>
    <source>
        <strain evidence="1 3">H72</strain>
    </source>
</reference>
<reference evidence="4" key="3">
    <citation type="submission" date="2016-10" db="EMBL/GenBank/DDBJ databases">
        <authorList>
            <person name="de Groot N.N."/>
        </authorList>
    </citation>
    <scope>NUCLEOTIDE SEQUENCE [LARGE SCALE GENOMIC DNA]</scope>
    <source>
        <strain evidence="4">DSM 15758</strain>
    </source>
</reference>
<dbReference type="Proteomes" id="UP000078356">
    <property type="component" value="Unassembled WGS sequence"/>
</dbReference>
<sequence length="83" mass="8917">MVASSDCEQAARGRFERLLAKLVDAAGIGLEPADTDPHEQALQVLPAVAYELTGQEASSPTMLARKRANLLVLLEEKGQQRTA</sequence>
<gene>
    <name evidence="1" type="ORF">A4V15_23235</name>
    <name evidence="2" type="ORF">SAMN05216279_12910</name>
</gene>
<dbReference type="EMBL" id="FMWB01000029">
    <property type="protein sequence ID" value="SCZ48635.1"/>
    <property type="molecule type" value="Genomic_DNA"/>
</dbReference>
<dbReference type="Proteomes" id="UP000183046">
    <property type="component" value="Unassembled WGS sequence"/>
</dbReference>
<dbReference type="EMBL" id="LWCR01000041">
    <property type="protein sequence ID" value="OAN26219.1"/>
    <property type="molecule type" value="Genomic_DNA"/>
</dbReference>
<organism evidence="1 3">
    <name type="scientific">Pseudomonas oryzihabitans</name>
    <dbReference type="NCBI Taxonomy" id="47885"/>
    <lineage>
        <taxon>Bacteria</taxon>
        <taxon>Pseudomonadati</taxon>
        <taxon>Pseudomonadota</taxon>
        <taxon>Gammaproteobacteria</taxon>
        <taxon>Pseudomonadales</taxon>
        <taxon>Pseudomonadaceae</taxon>
        <taxon>Pseudomonas</taxon>
    </lineage>
</organism>
<evidence type="ECO:0000313" key="3">
    <source>
        <dbReference type="Proteomes" id="UP000078356"/>
    </source>
</evidence>
<name>A0A178L9K8_9PSED</name>
<evidence type="ECO:0000313" key="4">
    <source>
        <dbReference type="Proteomes" id="UP000183046"/>
    </source>
</evidence>
<evidence type="ECO:0000313" key="1">
    <source>
        <dbReference type="EMBL" id="OAN26219.1"/>
    </source>
</evidence>
<comment type="caution">
    <text evidence="1">The sequence shown here is derived from an EMBL/GenBank/DDBJ whole genome shotgun (WGS) entry which is preliminary data.</text>
</comment>